<reference evidence="1 2" key="1">
    <citation type="submission" date="2023-12" db="EMBL/GenBank/DDBJ databases">
        <title>Novel species of the genus Arcicella isolated from rivers.</title>
        <authorList>
            <person name="Lu H."/>
        </authorList>
    </citation>
    <scope>NUCLEOTIDE SEQUENCE [LARGE SCALE GENOMIC DNA]</scope>
    <source>
        <strain evidence="1 2">DC2W</strain>
    </source>
</reference>
<dbReference type="Proteomes" id="UP001303899">
    <property type="component" value="Unassembled WGS sequence"/>
</dbReference>
<proteinExistence type="predicted"/>
<keyword evidence="2" id="KW-1185">Reference proteome</keyword>
<evidence type="ECO:0000313" key="2">
    <source>
        <dbReference type="Proteomes" id="UP001303899"/>
    </source>
</evidence>
<protein>
    <submittedName>
        <fullName evidence="1">Uncharacterized protein</fullName>
    </submittedName>
</protein>
<name>A0ABU5S3B1_9BACT</name>
<accession>A0ABU5S3B1</accession>
<comment type="caution">
    <text evidence="1">The sequence shown here is derived from an EMBL/GenBank/DDBJ whole genome shotgun (WGS) entry which is preliminary data.</text>
</comment>
<evidence type="ECO:0000313" key="1">
    <source>
        <dbReference type="EMBL" id="MEA5402952.1"/>
    </source>
</evidence>
<dbReference type="EMBL" id="JAYGIL010000008">
    <property type="protein sequence ID" value="MEA5402952.1"/>
    <property type="molecule type" value="Genomic_DNA"/>
</dbReference>
<dbReference type="RefSeq" id="WP_323328006.1">
    <property type="nucleotide sequence ID" value="NZ_JAYGIL010000008.1"/>
</dbReference>
<sequence>MLGVIMVAAGGEPLYCRIAPKILRQQKGYPRVYKTCYTPSK</sequence>
<organism evidence="1 2">
    <name type="scientific">Arcicella gelida</name>
    <dbReference type="NCBI Taxonomy" id="2984195"/>
    <lineage>
        <taxon>Bacteria</taxon>
        <taxon>Pseudomonadati</taxon>
        <taxon>Bacteroidota</taxon>
        <taxon>Cytophagia</taxon>
        <taxon>Cytophagales</taxon>
        <taxon>Flectobacillaceae</taxon>
        <taxon>Arcicella</taxon>
    </lineage>
</organism>
<gene>
    <name evidence="1" type="ORF">VB776_08505</name>
</gene>